<sequence>MKYSIVLYCFFLGIQVLSASIFSEAKEASLPFYAKLVEDYTPENGDRVIPADTRFVLIRPLDDGKLLAEFPRVGHYELSLEQTNVQAEIERERNTDNVPNMPRMAYFLANRIMTGESVWQNPLRQEDVVETQNWFLLYGDSSEPELLEAVLRLDGYYRSLDETSRKVTVAVYLDTAASKAGIQAIADSVKPSIQAMPAYLSAGYCKSFQHYSASDEMPVLVEVSSSGRVLSKAAGLDAIQAFVADK</sequence>
<name>A0ABU1AUA1_9BACT</name>
<protein>
    <submittedName>
        <fullName evidence="1">Uncharacterized protein</fullName>
    </submittedName>
</protein>
<evidence type="ECO:0000313" key="1">
    <source>
        <dbReference type="EMBL" id="MDQ8207730.1"/>
    </source>
</evidence>
<dbReference type="Proteomes" id="UP001225316">
    <property type="component" value="Unassembled WGS sequence"/>
</dbReference>
<evidence type="ECO:0000313" key="2">
    <source>
        <dbReference type="Proteomes" id="UP001225316"/>
    </source>
</evidence>
<gene>
    <name evidence="1" type="ORF">QEH52_09430</name>
</gene>
<reference evidence="1 2" key="1">
    <citation type="submission" date="2023-04" db="EMBL/GenBank/DDBJ databases">
        <title>A novel bacteria isolated from coastal sediment.</title>
        <authorList>
            <person name="Liu X.-J."/>
            <person name="Du Z.-J."/>
        </authorList>
    </citation>
    <scope>NUCLEOTIDE SEQUENCE [LARGE SCALE GENOMIC DNA]</scope>
    <source>
        <strain evidence="1 2">SDUM461003</strain>
    </source>
</reference>
<dbReference type="RefSeq" id="WP_308949978.1">
    <property type="nucleotide sequence ID" value="NZ_JARXHW010000018.1"/>
</dbReference>
<proteinExistence type="predicted"/>
<keyword evidence="2" id="KW-1185">Reference proteome</keyword>
<dbReference type="EMBL" id="JARXHW010000018">
    <property type="protein sequence ID" value="MDQ8207730.1"/>
    <property type="molecule type" value="Genomic_DNA"/>
</dbReference>
<accession>A0ABU1AUA1</accession>
<organism evidence="1 2">
    <name type="scientific">Thalassobacterium maritimum</name>
    <dbReference type="NCBI Taxonomy" id="3041265"/>
    <lineage>
        <taxon>Bacteria</taxon>
        <taxon>Pseudomonadati</taxon>
        <taxon>Verrucomicrobiota</taxon>
        <taxon>Opitutia</taxon>
        <taxon>Puniceicoccales</taxon>
        <taxon>Coraliomargaritaceae</taxon>
        <taxon>Thalassobacterium</taxon>
    </lineage>
</organism>
<comment type="caution">
    <text evidence="1">The sequence shown here is derived from an EMBL/GenBank/DDBJ whole genome shotgun (WGS) entry which is preliminary data.</text>
</comment>